<gene>
    <name evidence="2" type="ORF">ACFSCS_11875</name>
</gene>
<organism evidence="2 3">
    <name type="scientific">Luteococcus peritonei</name>
    <dbReference type="NCBI Taxonomy" id="88874"/>
    <lineage>
        <taxon>Bacteria</taxon>
        <taxon>Bacillati</taxon>
        <taxon>Actinomycetota</taxon>
        <taxon>Actinomycetes</taxon>
        <taxon>Propionibacteriales</taxon>
        <taxon>Propionibacteriaceae</taxon>
        <taxon>Luteococcus</taxon>
    </lineage>
</organism>
<dbReference type="Gene3D" id="1.10.10.10">
    <property type="entry name" value="Winged helix-like DNA-binding domain superfamily/Winged helix DNA-binding domain"/>
    <property type="match status" value="1"/>
</dbReference>
<protein>
    <submittedName>
        <fullName evidence="2">MarR family winged helix-turn-helix transcriptional regulator</fullName>
    </submittedName>
</protein>
<dbReference type="InterPro" id="IPR036388">
    <property type="entry name" value="WH-like_DNA-bd_sf"/>
</dbReference>
<feature type="domain" description="HTH marR-type" evidence="1">
    <location>
        <begin position="4"/>
        <end position="136"/>
    </location>
</feature>
<dbReference type="PROSITE" id="PS50995">
    <property type="entry name" value="HTH_MARR_2"/>
    <property type="match status" value="1"/>
</dbReference>
<reference evidence="3" key="1">
    <citation type="journal article" date="2019" name="Int. J. Syst. Evol. Microbiol.">
        <title>The Global Catalogue of Microorganisms (GCM) 10K type strain sequencing project: providing services to taxonomists for standard genome sequencing and annotation.</title>
        <authorList>
            <consortium name="The Broad Institute Genomics Platform"/>
            <consortium name="The Broad Institute Genome Sequencing Center for Infectious Disease"/>
            <person name="Wu L."/>
            <person name="Ma J."/>
        </authorList>
    </citation>
    <scope>NUCLEOTIDE SEQUENCE [LARGE SCALE GENOMIC DNA]</scope>
    <source>
        <strain evidence="3">CAIM 431</strain>
    </source>
</reference>
<dbReference type="PANTHER" id="PTHR33164:SF43">
    <property type="entry name" value="HTH-TYPE TRANSCRIPTIONAL REPRESSOR YETL"/>
    <property type="match status" value="1"/>
</dbReference>
<dbReference type="EMBL" id="JBHUFZ010000027">
    <property type="protein sequence ID" value="MFD1890875.1"/>
    <property type="molecule type" value="Genomic_DNA"/>
</dbReference>
<evidence type="ECO:0000313" key="2">
    <source>
        <dbReference type="EMBL" id="MFD1890875.1"/>
    </source>
</evidence>
<dbReference type="InterPro" id="IPR039422">
    <property type="entry name" value="MarR/SlyA-like"/>
</dbReference>
<evidence type="ECO:0000313" key="3">
    <source>
        <dbReference type="Proteomes" id="UP001597326"/>
    </source>
</evidence>
<dbReference type="Pfam" id="PF12802">
    <property type="entry name" value="MarR_2"/>
    <property type="match status" value="1"/>
</dbReference>
<dbReference type="SUPFAM" id="SSF46785">
    <property type="entry name" value="Winged helix' DNA-binding domain"/>
    <property type="match status" value="1"/>
</dbReference>
<proteinExistence type="predicted"/>
<evidence type="ECO:0000259" key="1">
    <source>
        <dbReference type="PROSITE" id="PS50995"/>
    </source>
</evidence>
<accession>A0ABW4RX74</accession>
<dbReference type="PANTHER" id="PTHR33164">
    <property type="entry name" value="TRANSCRIPTIONAL REGULATOR, MARR FAMILY"/>
    <property type="match status" value="1"/>
</dbReference>
<keyword evidence="3" id="KW-1185">Reference proteome</keyword>
<sequence>MNPLDRLLSQLRQANEAAQSAKDAALVDSGLTKAQYNALLLLARGNGSTASQLAQACGVSQQAMSQTVNRLVDASFVTAERSPHGGRAMVLTVTERGRSSLALADERVQELDDHLRQQLAPLEMGTFAAALDRLRIASLGRLK</sequence>
<dbReference type="SMART" id="SM00347">
    <property type="entry name" value="HTH_MARR"/>
    <property type="match status" value="1"/>
</dbReference>
<dbReference type="Proteomes" id="UP001597326">
    <property type="component" value="Unassembled WGS sequence"/>
</dbReference>
<dbReference type="InterPro" id="IPR036390">
    <property type="entry name" value="WH_DNA-bd_sf"/>
</dbReference>
<comment type="caution">
    <text evidence="2">The sequence shown here is derived from an EMBL/GenBank/DDBJ whole genome shotgun (WGS) entry which is preliminary data.</text>
</comment>
<dbReference type="RefSeq" id="WP_343875280.1">
    <property type="nucleotide sequence ID" value="NZ_BAAAIX010000029.1"/>
</dbReference>
<name>A0ABW4RX74_9ACTN</name>
<dbReference type="InterPro" id="IPR000835">
    <property type="entry name" value="HTH_MarR-typ"/>
</dbReference>